<name>A0A543PY71_9MICO</name>
<dbReference type="InterPro" id="IPR003615">
    <property type="entry name" value="HNH_nuc"/>
</dbReference>
<feature type="compositionally biased region" description="Low complexity" evidence="1">
    <location>
        <begin position="540"/>
        <end position="573"/>
    </location>
</feature>
<organism evidence="2 3">
    <name type="scientific">Humibacillus xanthopallidus</name>
    <dbReference type="NCBI Taxonomy" id="412689"/>
    <lineage>
        <taxon>Bacteria</taxon>
        <taxon>Bacillati</taxon>
        <taxon>Actinomycetota</taxon>
        <taxon>Actinomycetes</taxon>
        <taxon>Micrococcales</taxon>
        <taxon>Intrasporangiaceae</taxon>
        <taxon>Humibacillus</taxon>
    </lineage>
</organism>
<comment type="caution">
    <text evidence="2">The sequence shown here is derived from an EMBL/GenBank/DDBJ whole genome shotgun (WGS) entry which is preliminary data.</text>
</comment>
<dbReference type="CDD" id="cd00085">
    <property type="entry name" value="HNHc"/>
    <property type="match status" value="1"/>
</dbReference>
<evidence type="ECO:0008006" key="4">
    <source>
        <dbReference type="Google" id="ProtNLM"/>
    </source>
</evidence>
<protein>
    <recommendedName>
        <fullName evidence="4">HNH endonuclease</fullName>
    </recommendedName>
</protein>
<dbReference type="EMBL" id="VFQF01000001">
    <property type="protein sequence ID" value="TQN49034.1"/>
    <property type="molecule type" value="Genomic_DNA"/>
</dbReference>
<reference evidence="2 3" key="1">
    <citation type="submission" date="2019-06" db="EMBL/GenBank/DDBJ databases">
        <title>Sequencing the genomes of 1000 actinobacteria strains.</title>
        <authorList>
            <person name="Klenk H.-P."/>
        </authorList>
    </citation>
    <scope>NUCLEOTIDE SEQUENCE [LARGE SCALE GENOMIC DNA]</scope>
    <source>
        <strain evidence="2 3">DSM 21776</strain>
    </source>
</reference>
<dbReference type="AlphaFoldDB" id="A0A543PY71"/>
<accession>A0A543PY71</accession>
<dbReference type="Proteomes" id="UP000320085">
    <property type="component" value="Unassembled WGS sequence"/>
</dbReference>
<evidence type="ECO:0000313" key="2">
    <source>
        <dbReference type="EMBL" id="TQN49034.1"/>
    </source>
</evidence>
<gene>
    <name evidence="2" type="ORF">FHX52_2191</name>
</gene>
<dbReference type="RefSeq" id="WP_141821887.1">
    <property type="nucleotide sequence ID" value="NZ_BAAAQC010000013.1"/>
</dbReference>
<sequence>MPFTSDSRSRLEGFLERGFVMTMEQRDERHVAPSAHRLVATLMSETAPATGPGHVDHAGVADALADSEDSGDAGDGVHAGAAGDAGDAVDAVDAADADSVESLEDREDAASAASFEALMAADLAWFEGGQRVKGMAEDHQLEALARLHATALAELGARHAQSWVERNPFSAREAVVMEVSAATGLAQGDLSLRLELATGAPARTAFLREQIRTGATTLQRACELVRETRELDDELADHIARTTLAPTRDGSGLSGALFRQRLRRAMLSADADQAARRRAARRRIGAHSEVFDDGTGRLTVVNDADKIVAAIERADAAARAARAAGDPRTLDQLRADYLTGAAITGWPDGDVGFARQSPSPAGRAVVVVPFETALGLSDRPCELPGHGFVSAQQAREIITAPGSIWQTLLADMTTGRALALSRSGYRPTPEMIEHIRAVDGTCRGPGCTVPARACDLDHDVPWPHGPTAVDNLSAKHRQHHRVKTAGWWRATRDGDTLTWHTAAARTYTTHPKDWLDGHRRHHDPLTSPGCGPEPSPPATPHSSTTARPTQTASTRRAPSSTAARPTPTASTRPTPDPPPF</sequence>
<feature type="region of interest" description="Disordered" evidence="1">
    <location>
        <begin position="510"/>
        <end position="580"/>
    </location>
</feature>
<dbReference type="OrthoDB" id="4849997at2"/>
<evidence type="ECO:0000313" key="3">
    <source>
        <dbReference type="Proteomes" id="UP000320085"/>
    </source>
</evidence>
<proteinExistence type="predicted"/>
<feature type="region of interest" description="Disordered" evidence="1">
    <location>
        <begin position="65"/>
        <end position="84"/>
    </location>
</feature>
<evidence type="ECO:0000256" key="1">
    <source>
        <dbReference type="SAM" id="MobiDB-lite"/>
    </source>
</evidence>